<gene>
    <name evidence="3" type="ORF">FJV41_05540</name>
</gene>
<comment type="caution">
    <text evidence="3">The sequence shown here is derived from an EMBL/GenBank/DDBJ whole genome shotgun (WGS) entry which is preliminary data.</text>
</comment>
<keyword evidence="4" id="KW-1185">Reference proteome</keyword>
<protein>
    <recommendedName>
        <fullName evidence="5">Lipoprotein</fullName>
    </recommendedName>
</protein>
<evidence type="ECO:0000313" key="3">
    <source>
        <dbReference type="EMBL" id="TQF17006.1"/>
    </source>
</evidence>
<evidence type="ECO:0000256" key="2">
    <source>
        <dbReference type="SAM" id="SignalP"/>
    </source>
</evidence>
<evidence type="ECO:0008006" key="5">
    <source>
        <dbReference type="Google" id="ProtNLM"/>
    </source>
</evidence>
<keyword evidence="2" id="KW-0732">Signal</keyword>
<evidence type="ECO:0000313" key="4">
    <source>
        <dbReference type="Proteomes" id="UP000315369"/>
    </source>
</evidence>
<organism evidence="3 4">
    <name type="scientific">Myxococcus llanfairpwllgwyngyllgogerychwyrndrobwllllantysiliogogogochensis</name>
    <dbReference type="NCBI Taxonomy" id="2590453"/>
    <lineage>
        <taxon>Bacteria</taxon>
        <taxon>Pseudomonadati</taxon>
        <taxon>Myxococcota</taxon>
        <taxon>Myxococcia</taxon>
        <taxon>Myxococcales</taxon>
        <taxon>Cystobacterineae</taxon>
        <taxon>Myxococcaceae</taxon>
        <taxon>Myxococcus</taxon>
    </lineage>
</organism>
<reference evidence="3 4" key="1">
    <citation type="submission" date="2019-06" db="EMBL/GenBank/DDBJ databases">
        <authorList>
            <person name="Livingstone P."/>
            <person name="Whitworth D."/>
        </authorList>
    </citation>
    <scope>NUCLEOTIDE SEQUENCE [LARGE SCALE GENOMIC DNA]</scope>
    <source>
        <strain evidence="3 4">AM401</strain>
    </source>
</reference>
<evidence type="ECO:0000256" key="1">
    <source>
        <dbReference type="SAM" id="MobiDB-lite"/>
    </source>
</evidence>
<feature type="chain" id="PRO_5021706973" description="Lipoprotein" evidence="2">
    <location>
        <begin position="27"/>
        <end position="253"/>
    </location>
</feature>
<proteinExistence type="predicted"/>
<dbReference type="AlphaFoldDB" id="A0A540X6T1"/>
<dbReference type="EMBL" id="VIFM01000014">
    <property type="protein sequence ID" value="TQF17006.1"/>
    <property type="molecule type" value="Genomic_DNA"/>
</dbReference>
<dbReference type="RefSeq" id="WP_141641348.1">
    <property type="nucleotide sequence ID" value="NZ_VIFM01000014.1"/>
</dbReference>
<feature type="region of interest" description="Disordered" evidence="1">
    <location>
        <begin position="37"/>
        <end position="56"/>
    </location>
</feature>
<sequence length="253" mass="27368">MSSFSVRHTLSGVLAATLLLSTPALADWVGDLRVKSAPLPGQKGAPPETKGKMYGRPGMMRMDLAPAEVPGGMSIIFDWDKRTGTTLFHSRKAATSRSLDDMSVKIPGTCVGKDQDFDACFKEQGFKKVGTEKVNGHPTVVYEGVPPGAEGSIQRQKVWRPTDLPEVAYVRSQTFDKQGKVQADIDVTNIQMGAQPASLFAVPAGYQELDAASAAPPIMGSFKPEDLQGKTPEQIQEMIRQRMQQGPPPAKKK</sequence>
<accession>A0A540X6T1</accession>
<name>A0A540X6T1_9BACT</name>
<dbReference type="Proteomes" id="UP000315369">
    <property type="component" value="Unassembled WGS sequence"/>
</dbReference>
<feature type="signal peptide" evidence="2">
    <location>
        <begin position="1"/>
        <end position="26"/>
    </location>
</feature>
<dbReference type="OrthoDB" id="5381303at2"/>